<dbReference type="PANTHER" id="PTHR30177:SF30">
    <property type="entry name" value="GLYCINE BETAINE UPTAKE SYSTEM PERMEASE PROTEIN YEHY"/>
    <property type="match status" value="1"/>
</dbReference>
<dbReference type="PANTHER" id="PTHR30177">
    <property type="entry name" value="GLYCINE BETAINE/L-PROLINE TRANSPORT SYSTEM PERMEASE PROTEIN PROW"/>
    <property type="match status" value="1"/>
</dbReference>
<dbReference type="GO" id="GO:0031460">
    <property type="term" value="P:glycine betaine transport"/>
    <property type="evidence" value="ECO:0007669"/>
    <property type="project" value="TreeGrafter"/>
</dbReference>
<organism evidence="8 9">
    <name type="scientific">Anaerotalea alkaliphila</name>
    <dbReference type="NCBI Taxonomy" id="2662126"/>
    <lineage>
        <taxon>Bacteria</taxon>
        <taxon>Bacillati</taxon>
        <taxon>Bacillota</taxon>
        <taxon>Clostridia</taxon>
        <taxon>Eubacteriales</taxon>
        <taxon>Anaerotalea</taxon>
    </lineage>
</organism>
<feature type="domain" description="ABC transmembrane type-1" evidence="7">
    <location>
        <begin position="172"/>
        <end position="367"/>
    </location>
</feature>
<dbReference type="Gene3D" id="1.10.3720.10">
    <property type="entry name" value="MetI-like"/>
    <property type="match status" value="1"/>
</dbReference>
<name>A0A7X5HUD6_9FIRM</name>
<feature type="transmembrane region" description="Helical" evidence="6">
    <location>
        <begin position="253"/>
        <end position="273"/>
    </location>
</feature>
<dbReference type="EMBL" id="JAAEEH010000006">
    <property type="protein sequence ID" value="NDL66817.1"/>
    <property type="molecule type" value="Genomic_DNA"/>
</dbReference>
<sequence>MGAPSLKARLGFALVAWALVGLPMGTFRPNRVVRGTPLGWDLVLGEYAFVLGGGLLLLMGAYAFLGVRKRFRVLGAVPWLLPLVPALLLVRLSAAVPLGMEADPAVLRVSLGAGFWVFLAGVLLVQSAGRRGGWAAGLTGCGLLVVAVLGQVPHLALYREFMNVRANFAMELRRHLVLALVSVLVAVVPGIAIGYWCYRYERAKEWLLGAVNLFQVIPTLSLLGLVMIPLTILARNVPLAAELGIKGIGFAPAFLVLTLYCLLPITANAYAGFEQVEEAVVDSAAAMGMTPRQIFRSVLFPLALPVIYSGIRTAVTQNIGNTILAGLIGGGGMGALIFLGLSQSASDLVVLGTIPVVAMALAADGLLKLGEGYWTRKVGVVDDPVETGQ</sequence>
<dbReference type="RefSeq" id="WP_162369545.1">
    <property type="nucleotide sequence ID" value="NZ_JAAEEH010000006.1"/>
</dbReference>
<evidence type="ECO:0000256" key="2">
    <source>
        <dbReference type="ARBA" id="ARBA00022448"/>
    </source>
</evidence>
<dbReference type="CDD" id="cd06261">
    <property type="entry name" value="TM_PBP2"/>
    <property type="match status" value="1"/>
</dbReference>
<keyword evidence="5 6" id="KW-0472">Membrane</keyword>
<reference evidence="8 9" key="1">
    <citation type="submission" date="2020-01" db="EMBL/GenBank/DDBJ databases">
        <title>Anaeroalcalibacter tamaniensis gen. nov., sp. nov., moderately halophilic strictly anaerobic fermenter bacterium from mud volcano of Taman peninsula.</title>
        <authorList>
            <person name="Frolova A."/>
            <person name="Merkel A.Y."/>
            <person name="Slobodkin A.I."/>
        </authorList>
    </citation>
    <scope>NUCLEOTIDE SEQUENCE [LARGE SCALE GENOMIC DNA]</scope>
    <source>
        <strain evidence="8 9">F-3ap</strain>
    </source>
</reference>
<evidence type="ECO:0000256" key="3">
    <source>
        <dbReference type="ARBA" id="ARBA00022692"/>
    </source>
</evidence>
<feature type="transmembrane region" description="Helical" evidence="6">
    <location>
        <begin position="348"/>
        <end position="367"/>
    </location>
</feature>
<proteinExistence type="inferred from homology"/>
<comment type="subcellular location">
    <subcellularLocation>
        <location evidence="6">Cell membrane</location>
        <topology evidence="6">Multi-pass membrane protein</topology>
    </subcellularLocation>
    <subcellularLocation>
        <location evidence="1">Membrane</location>
        <topology evidence="1">Multi-pass membrane protein</topology>
    </subcellularLocation>
</comment>
<keyword evidence="3 6" id="KW-0812">Transmembrane</keyword>
<feature type="transmembrane region" description="Helical" evidence="6">
    <location>
        <begin position="77"/>
        <end position="99"/>
    </location>
</feature>
<feature type="transmembrane region" description="Helical" evidence="6">
    <location>
        <begin position="44"/>
        <end position="65"/>
    </location>
</feature>
<evidence type="ECO:0000256" key="6">
    <source>
        <dbReference type="RuleBase" id="RU363032"/>
    </source>
</evidence>
<evidence type="ECO:0000256" key="1">
    <source>
        <dbReference type="ARBA" id="ARBA00004141"/>
    </source>
</evidence>
<feature type="transmembrane region" description="Helical" evidence="6">
    <location>
        <begin position="105"/>
        <end position="125"/>
    </location>
</feature>
<accession>A0A7X5HUD6</accession>
<dbReference type="Proteomes" id="UP000461585">
    <property type="component" value="Unassembled WGS sequence"/>
</dbReference>
<evidence type="ECO:0000256" key="5">
    <source>
        <dbReference type="ARBA" id="ARBA00023136"/>
    </source>
</evidence>
<feature type="transmembrane region" description="Helical" evidence="6">
    <location>
        <begin position="210"/>
        <end position="233"/>
    </location>
</feature>
<dbReference type="SUPFAM" id="SSF161098">
    <property type="entry name" value="MetI-like"/>
    <property type="match status" value="1"/>
</dbReference>
<dbReference type="PROSITE" id="PS50928">
    <property type="entry name" value="ABC_TM1"/>
    <property type="match status" value="1"/>
</dbReference>
<evidence type="ECO:0000313" key="9">
    <source>
        <dbReference type="Proteomes" id="UP000461585"/>
    </source>
</evidence>
<comment type="caution">
    <text evidence="8">The sequence shown here is derived from an EMBL/GenBank/DDBJ whole genome shotgun (WGS) entry which is preliminary data.</text>
</comment>
<evidence type="ECO:0000256" key="4">
    <source>
        <dbReference type="ARBA" id="ARBA00022989"/>
    </source>
</evidence>
<feature type="transmembrane region" description="Helical" evidence="6">
    <location>
        <begin position="323"/>
        <end position="341"/>
    </location>
</feature>
<keyword evidence="4 6" id="KW-1133">Transmembrane helix</keyword>
<dbReference type="InterPro" id="IPR000515">
    <property type="entry name" value="MetI-like"/>
</dbReference>
<evidence type="ECO:0000313" key="8">
    <source>
        <dbReference type="EMBL" id="NDL66817.1"/>
    </source>
</evidence>
<gene>
    <name evidence="8" type="ORF">GXN74_03535</name>
</gene>
<dbReference type="GO" id="GO:0005886">
    <property type="term" value="C:plasma membrane"/>
    <property type="evidence" value="ECO:0007669"/>
    <property type="project" value="UniProtKB-SubCell"/>
</dbReference>
<feature type="transmembrane region" description="Helical" evidence="6">
    <location>
        <begin position="176"/>
        <end position="198"/>
    </location>
</feature>
<keyword evidence="9" id="KW-1185">Reference proteome</keyword>
<dbReference type="AlphaFoldDB" id="A0A7X5HUD6"/>
<comment type="similarity">
    <text evidence="6">Belongs to the binding-protein-dependent transport system permease family.</text>
</comment>
<keyword evidence="2 6" id="KW-0813">Transport</keyword>
<dbReference type="GO" id="GO:0055085">
    <property type="term" value="P:transmembrane transport"/>
    <property type="evidence" value="ECO:0007669"/>
    <property type="project" value="InterPro"/>
</dbReference>
<evidence type="ECO:0000259" key="7">
    <source>
        <dbReference type="PROSITE" id="PS50928"/>
    </source>
</evidence>
<dbReference type="InterPro" id="IPR051204">
    <property type="entry name" value="ABC_transp_perm/SBD"/>
</dbReference>
<feature type="transmembrane region" description="Helical" evidence="6">
    <location>
        <begin position="132"/>
        <end position="156"/>
    </location>
</feature>
<dbReference type="InterPro" id="IPR035906">
    <property type="entry name" value="MetI-like_sf"/>
</dbReference>
<feature type="transmembrane region" description="Helical" evidence="6">
    <location>
        <begin position="294"/>
        <end position="311"/>
    </location>
</feature>
<protein>
    <submittedName>
        <fullName evidence="8">ABC transporter permease</fullName>
    </submittedName>
</protein>
<dbReference type="Pfam" id="PF00528">
    <property type="entry name" value="BPD_transp_1"/>
    <property type="match status" value="1"/>
</dbReference>